<comment type="caution">
    <text evidence="2">The sequence shown here is derived from an EMBL/GenBank/DDBJ whole genome shotgun (WGS) entry which is preliminary data.</text>
</comment>
<dbReference type="Pfam" id="PF03473">
    <property type="entry name" value="MOSC"/>
    <property type="match status" value="1"/>
</dbReference>
<dbReference type="Gene3D" id="2.40.33.20">
    <property type="entry name" value="PK beta-barrel domain-like"/>
    <property type="match status" value="1"/>
</dbReference>
<sequence>MPITVAAIRRYPVKSMGGEALRRAELDARGLVGDRRYAVVDGDGKLSSGKDSRRFRRRDQVFSYVAATTPDGRVEVRRDDHSWLVGDDALDAELSHTFGDPVRVLAEAETPYFDDGPVSLVGSASLEWCRRELGVDADPRRTRTNLVLETTEPFVEESWAGRKLLVGSVELVVDRRLERCRMVDLAQDGVATTTPMLKALGRAREVCLAMLVDVATPGHLEVGDVVTVS</sequence>
<dbReference type="Pfam" id="PF03476">
    <property type="entry name" value="MOSC_N"/>
    <property type="match status" value="1"/>
</dbReference>
<feature type="domain" description="MOSC" evidence="1">
    <location>
        <begin position="59"/>
        <end position="229"/>
    </location>
</feature>
<organism evidence="2 3">
    <name type="scientific">Nocardioides islandensis</name>
    <dbReference type="NCBI Taxonomy" id="433663"/>
    <lineage>
        <taxon>Bacteria</taxon>
        <taxon>Bacillati</taxon>
        <taxon>Actinomycetota</taxon>
        <taxon>Actinomycetes</taxon>
        <taxon>Propionibacteriales</taxon>
        <taxon>Nocardioidaceae</taxon>
        <taxon>Nocardioides</taxon>
    </lineage>
</organism>
<dbReference type="GO" id="GO:0030170">
    <property type="term" value="F:pyridoxal phosphate binding"/>
    <property type="evidence" value="ECO:0007669"/>
    <property type="project" value="InterPro"/>
</dbReference>
<accession>A0A930YDK0</accession>
<evidence type="ECO:0000313" key="3">
    <source>
        <dbReference type="Proteomes" id="UP000640489"/>
    </source>
</evidence>
<keyword evidence="3" id="KW-1185">Reference proteome</keyword>
<name>A0A930YDK0_9ACTN</name>
<dbReference type="SUPFAM" id="SSF50800">
    <property type="entry name" value="PK beta-barrel domain-like"/>
    <property type="match status" value="1"/>
</dbReference>
<reference evidence="2" key="1">
    <citation type="submission" date="2020-11" db="EMBL/GenBank/DDBJ databases">
        <title>Nocardioides sp. nov., isolated from Soil of Cynanchum wilfordii Hemsley rhizosphere.</title>
        <authorList>
            <person name="Lee J.-S."/>
            <person name="Suh M.K."/>
            <person name="Kim J.-S."/>
        </authorList>
    </citation>
    <scope>NUCLEOTIDE SEQUENCE</scope>
    <source>
        <strain evidence="2">KCTC 19275</strain>
    </source>
</reference>
<dbReference type="PROSITE" id="PS51340">
    <property type="entry name" value="MOSC"/>
    <property type="match status" value="1"/>
</dbReference>
<dbReference type="InterPro" id="IPR011037">
    <property type="entry name" value="Pyrv_Knase-like_insert_dom_sf"/>
</dbReference>
<dbReference type="GO" id="GO:0030151">
    <property type="term" value="F:molybdenum ion binding"/>
    <property type="evidence" value="ECO:0007669"/>
    <property type="project" value="InterPro"/>
</dbReference>
<proteinExistence type="predicted"/>
<evidence type="ECO:0000313" key="2">
    <source>
        <dbReference type="EMBL" id="MBF4762853.1"/>
    </source>
</evidence>
<dbReference type="RefSeq" id="WP_194706020.1">
    <property type="nucleotide sequence ID" value="NZ_JADKPN010000002.1"/>
</dbReference>
<dbReference type="EMBL" id="JADKPN010000002">
    <property type="protein sequence ID" value="MBF4762853.1"/>
    <property type="molecule type" value="Genomic_DNA"/>
</dbReference>
<dbReference type="InterPro" id="IPR005302">
    <property type="entry name" value="MoCF_Sase_C"/>
</dbReference>
<dbReference type="InterPro" id="IPR005303">
    <property type="entry name" value="MOCOS_middle"/>
</dbReference>
<dbReference type="GO" id="GO:0003824">
    <property type="term" value="F:catalytic activity"/>
    <property type="evidence" value="ECO:0007669"/>
    <property type="project" value="InterPro"/>
</dbReference>
<protein>
    <submittedName>
        <fullName evidence="2">MOSC domain-containing protein</fullName>
    </submittedName>
</protein>
<evidence type="ECO:0000259" key="1">
    <source>
        <dbReference type="PROSITE" id="PS51340"/>
    </source>
</evidence>
<dbReference type="AlphaFoldDB" id="A0A930YDK0"/>
<gene>
    <name evidence="2" type="ORF">ISU07_06915</name>
</gene>
<dbReference type="Proteomes" id="UP000640489">
    <property type="component" value="Unassembled WGS sequence"/>
</dbReference>